<dbReference type="Proteomes" id="UP000007703">
    <property type="component" value="Unassembled WGS sequence"/>
</dbReference>
<reference evidence="2 3" key="1">
    <citation type="journal article" date="2009" name="Nature">
        <title>Evolution of pathogenicity and sexual reproduction in eight Candida genomes.</title>
        <authorList>
            <person name="Butler G."/>
            <person name="Rasmussen M.D."/>
            <person name="Lin M.F."/>
            <person name="Santos M.A."/>
            <person name="Sakthikumar S."/>
            <person name="Munro C.A."/>
            <person name="Rheinbay E."/>
            <person name="Grabherr M."/>
            <person name="Forche A."/>
            <person name="Reedy J.L."/>
            <person name="Agrafioti I."/>
            <person name="Arnaud M.B."/>
            <person name="Bates S."/>
            <person name="Brown A.J."/>
            <person name="Brunke S."/>
            <person name="Costanzo M.C."/>
            <person name="Fitzpatrick D.A."/>
            <person name="de Groot P.W."/>
            <person name="Harris D."/>
            <person name="Hoyer L.L."/>
            <person name="Hube B."/>
            <person name="Klis F.M."/>
            <person name="Kodira C."/>
            <person name="Lennard N."/>
            <person name="Logue M.E."/>
            <person name="Martin R."/>
            <person name="Neiman A.M."/>
            <person name="Nikolaou E."/>
            <person name="Quail M.A."/>
            <person name="Quinn J."/>
            <person name="Santos M.C."/>
            <person name="Schmitzberger F.F."/>
            <person name="Sherlock G."/>
            <person name="Shah P."/>
            <person name="Silverstein K.A."/>
            <person name="Skrzypek M.S."/>
            <person name="Soll D."/>
            <person name="Staggs R."/>
            <person name="Stansfield I."/>
            <person name="Stumpf M.P."/>
            <person name="Sudbery P.E."/>
            <person name="Srikantha T."/>
            <person name="Zeng Q."/>
            <person name="Berman J."/>
            <person name="Berriman M."/>
            <person name="Heitman J."/>
            <person name="Gow N.A."/>
            <person name="Lorenz M.C."/>
            <person name="Birren B.W."/>
            <person name="Kellis M."/>
            <person name="Cuomo C.A."/>
        </authorList>
    </citation>
    <scope>NUCLEOTIDE SEQUENCE [LARGE SCALE GENOMIC DNA]</scope>
    <source>
        <strain evidence="2 3">ATCC 42720</strain>
    </source>
</reference>
<proteinExistence type="predicted"/>
<accession>C4XXG7</accession>
<keyword evidence="1" id="KW-0732">Signal</keyword>
<sequence length="222" mass="24099">MYASWAIAFLCNWVFLSYPDDLPSHAETISSAKRTEKSGDFFFFDPSKIHKMAYRLRCLSSKGKGTVLLFAVPVFCTFVWNNGPNSSKVSYKSFTGSCSVFKYTMYNALESWLRARVFLPSRMIKLVKLSMTGSSGNGTALLAYFSTCANCSSEGTNFSSKNGSGSASWSRYTSAGVSGAFFPSFNVCTAFNHSSTSASVMVSFSSGKTSAVTSIGVVDLNR</sequence>
<evidence type="ECO:0000313" key="3">
    <source>
        <dbReference type="Proteomes" id="UP000007703"/>
    </source>
</evidence>
<feature type="signal peptide" evidence="1">
    <location>
        <begin position="1"/>
        <end position="19"/>
    </location>
</feature>
<name>C4XXG7_CLAL4</name>
<dbReference type="EMBL" id="CH408076">
    <property type="protein sequence ID" value="EEQ36517.1"/>
    <property type="molecule type" value="Genomic_DNA"/>
</dbReference>
<evidence type="ECO:0000313" key="2">
    <source>
        <dbReference type="EMBL" id="EEQ36517.1"/>
    </source>
</evidence>
<protein>
    <submittedName>
        <fullName evidence="2">Uncharacterized protein</fullName>
    </submittedName>
</protein>
<dbReference type="AlphaFoldDB" id="C4XXG7"/>
<feature type="chain" id="PRO_5002944470" evidence="1">
    <location>
        <begin position="20"/>
        <end position="222"/>
    </location>
</feature>
<dbReference type="KEGG" id="clu:CLUG_00640"/>
<gene>
    <name evidence="2" type="ORF">CLUG_00640</name>
</gene>
<dbReference type="VEuPathDB" id="FungiDB:CLUG_00640"/>
<dbReference type="InParanoid" id="C4XXG7"/>
<evidence type="ECO:0000256" key="1">
    <source>
        <dbReference type="SAM" id="SignalP"/>
    </source>
</evidence>
<dbReference type="HOGENOM" id="CLU_1245228_0_0_1"/>
<organism evidence="2 3">
    <name type="scientific">Clavispora lusitaniae (strain ATCC 42720)</name>
    <name type="common">Yeast</name>
    <name type="synonym">Candida lusitaniae</name>
    <dbReference type="NCBI Taxonomy" id="306902"/>
    <lineage>
        <taxon>Eukaryota</taxon>
        <taxon>Fungi</taxon>
        <taxon>Dikarya</taxon>
        <taxon>Ascomycota</taxon>
        <taxon>Saccharomycotina</taxon>
        <taxon>Pichiomycetes</taxon>
        <taxon>Metschnikowiaceae</taxon>
        <taxon>Clavispora</taxon>
    </lineage>
</organism>